<comment type="caution">
    <text evidence="1">The sequence shown here is derived from an EMBL/GenBank/DDBJ whole genome shotgun (WGS) entry which is preliminary data.</text>
</comment>
<accession>X1H7N7</accession>
<dbReference type="EMBL" id="BARU01005785">
    <property type="protein sequence ID" value="GAH41323.1"/>
    <property type="molecule type" value="Genomic_DNA"/>
</dbReference>
<gene>
    <name evidence="1" type="ORF">S03H2_11323</name>
</gene>
<name>X1H7N7_9ZZZZ</name>
<reference evidence="1" key="1">
    <citation type="journal article" date="2014" name="Front. Microbiol.">
        <title>High frequency of phylogenetically diverse reductive dehalogenase-homologous genes in deep subseafloor sedimentary metagenomes.</title>
        <authorList>
            <person name="Kawai M."/>
            <person name="Futagami T."/>
            <person name="Toyoda A."/>
            <person name="Takaki Y."/>
            <person name="Nishi S."/>
            <person name="Hori S."/>
            <person name="Arai W."/>
            <person name="Tsubouchi T."/>
            <person name="Morono Y."/>
            <person name="Uchiyama I."/>
            <person name="Ito T."/>
            <person name="Fujiyama A."/>
            <person name="Inagaki F."/>
            <person name="Takami H."/>
        </authorList>
    </citation>
    <scope>NUCLEOTIDE SEQUENCE</scope>
    <source>
        <strain evidence="1">Expedition CK06-06</strain>
    </source>
</reference>
<protein>
    <submittedName>
        <fullName evidence="1">Uncharacterized protein</fullName>
    </submittedName>
</protein>
<proteinExistence type="predicted"/>
<evidence type="ECO:0000313" key="1">
    <source>
        <dbReference type="EMBL" id="GAH41323.1"/>
    </source>
</evidence>
<dbReference type="AlphaFoldDB" id="X1H7N7"/>
<sequence>MPGLTNEATGTATSCAVEEIFDLVNATLTLRETGEVLLADGTEQNTYVSNTPLGVHKPIVEFISLDEMIGGDTTVIRVYYRLAQGGGWLLTDYQSYTGINGGLANSVTVIAVDLLPNRFGIRVTLTQTAGGMRQYLWKYFGDQ</sequence>
<organism evidence="1">
    <name type="scientific">marine sediment metagenome</name>
    <dbReference type="NCBI Taxonomy" id="412755"/>
    <lineage>
        <taxon>unclassified sequences</taxon>
        <taxon>metagenomes</taxon>
        <taxon>ecological metagenomes</taxon>
    </lineage>
</organism>